<dbReference type="GO" id="GO:0046872">
    <property type="term" value="F:metal ion binding"/>
    <property type="evidence" value="ECO:0007669"/>
    <property type="project" value="UniProtKB-KW"/>
</dbReference>
<dbReference type="PROSITE" id="PS00198">
    <property type="entry name" value="4FE4S_FER_1"/>
    <property type="match status" value="2"/>
</dbReference>
<evidence type="ECO:0000313" key="6">
    <source>
        <dbReference type="EMBL" id="HGM07471.1"/>
    </source>
</evidence>
<dbReference type="PANTHER" id="PTHR43687">
    <property type="entry name" value="ADENYLYLSULFATE REDUCTASE, BETA SUBUNIT"/>
    <property type="match status" value="1"/>
</dbReference>
<evidence type="ECO:0000256" key="1">
    <source>
        <dbReference type="ARBA" id="ARBA00022485"/>
    </source>
</evidence>
<dbReference type="EMBL" id="DTCA01000112">
    <property type="protein sequence ID" value="HGM07471.1"/>
    <property type="molecule type" value="Genomic_DNA"/>
</dbReference>
<comment type="caution">
    <text evidence="6">The sequence shown here is derived from an EMBL/GenBank/DDBJ whole genome shotgun (WGS) entry which is preliminary data.</text>
</comment>
<dbReference type="SUPFAM" id="SSF54862">
    <property type="entry name" value="4Fe-4S ferredoxins"/>
    <property type="match status" value="1"/>
</dbReference>
<organism evidence="6">
    <name type="scientific">Ignisphaera aggregans</name>
    <dbReference type="NCBI Taxonomy" id="334771"/>
    <lineage>
        <taxon>Archaea</taxon>
        <taxon>Thermoproteota</taxon>
        <taxon>Thermoprotei</taxon>
        <taxon>Desulfurococcales</taxon>
        <taxon>Desulfurococcaceae</taxon>
        <taxon>Ignisphaera</taxon>
    </lineage>
</organism>
<dbReference type="Gene3D" id="3.30.70.20">
    <property type="match status" value="2"/>
</dbReference>
<evidence type="ECO:0000256" key="3">
    <source>
        <dbReference type="ARBA" id="ARBA00023004"/>
    </source>
</evidence>
<name>A0A7C4H2X0_9CREN</name>
<keyword evidence="2" id="KW-0479">Metal-binding</keyword>
<protein>
    <submittedName>
        <fullName evidence="6">4Fe-4S dicluster domain-containing protein</fullName>
    </submittedName>
</protein>
<evidence type="ECO:0000256" key="4">
    <source>
        <dbReference type="ARBA" id="ARBA00023014"/>
    </source>
</evidence>
<keyword evidence="4" id="KW-0411">Iron-sulfur</keyword>
<dbReference type="GO" id="GO:0016491">
    <property type="term" value="F:oxidoreductase activity"/>
    <property type="evidence" value="ECO:0007669"/>
    <property type="project" value="UniProtKB-ARBA"/>
</dbReference>
<dbReference type="InterPro" id="IPR017896">
    <property type="entry name" value="4Fe4S_Fe-S-bd"/>
</dbReference>
<dbReference type="InterPro" id="IPR017900">
    <property type="entry name" value="4Fe4S_Fe_S_CS"/>
</dbReference>
<keyword evidence="1" id="KW-0004">4Fe-4S</keyword>
<evidence type="ECO:0000259" key="5">
    <source>
        <dbReference type="PROSITE" id="PS51379"/>
    </source>
</evidence>
<dbReference type="GO" id="GO:0051539">
    <property type="term" value="F:4 iron, 4 sulfur cluster binding"/>
    <property type="evidence" value="ECO:0007669"/>
    <property type="project" value="UniProtKB-KW"/>
</dbReference>
<accession>A0A7C4H2X0</accession>
<proteinExistence type="predicted"/>
<dbReference type="InterPro" id="IPR050572">
    <property type="entry name" value="Fe-S_Ferredoxin"/>
</dbReference>
<reference evidence="6" key="1">
    <citation type="journal article" date="2020" name="mSystems">
        <title>Genome- and Community-Level Interaction Insights into Carbon Utilization and Element Cycling Functions of Hydrothermarchaeota in Hydrothermal Sediment.</title>
        <authorList>
            <person name="Zhou Z."/>
            <person name="Liu Y."/>
            <person name="Xu W."/>
            <person name="Pan J."/>
            <person name="Luo Z.H."/>
            <person name="Li M."/>
        </authorList>
    </citation>
    <scope>NUCLEOTIDE SEQUENCE [LARGE SCALE GENOMIC DNA]</scope>
    <source>
        <strain evidence="6">SpSt-658</strain>
    </source>
</reference>
<gene>
    <name evidence="6" type="ORF">ENU31_03570</name>
</gene>
<dbReference type="PANTHER" id="PTHR43687:SF1">
    <property type="entry name" value="FERREDOXIN III"/>
    <property type="match status" value="1"/>
</dbReference>
<dbReference type="Pfam" id="PF12838">
    <property type="entry name" value="Fer4_7"/>
    <property type="match status" value="1"/>
</dbReference>
<feature type="domain" description="4Fe-4S ferredoxin-type" evidence="5">
    <location>
        <begin position="48"/>
        <end position="77"/>
    </location>
</feature>
<feature type="domain" description="4Fe-4S ferredoxin-type" evidence="5">
    <location>
        <begin position="17"/>
        <end position="46"/>
    </location>
</feature>
<sequence>MYGVWYSKRGMSIVVKGNITLDYSRCNLCKLCVDLCPTNVFKVDENINRIVVNDNSCISCYGCAILCPVNAISIEVSSYTVISIAKHVEE</sequence>
<evidence type="ECO:0000256" key="2">
    <source>
        <dbReference type="ARBA" id="ARBA00022723"/>
    </source>
</evidence>
<keyword evidence="3" id="KW-0408">Iron</keyword>
<dbReference type="AlphaFoldDB" id="A0A7C4H2X0"/>
<dbReference type="PROSITE" id="PS51379">
    <property type="entry name" value="4FE4S_FER_2"/>
    <property type="match status" value="2"/>
</dbReference>